<evidence type="ECO:0000256" key="1">
    <source>
        <dbReference type="ARBA" id="ARBA00006594"/>
    </source>
</evidence>
<name>A0A068QPE1_9GAMM</name>
<proteinExistence type="inferred from homology"/>
<reference evidence="4 6" key="2">
    <citation type="submission" date="2019-07" db="EMBL/GenBank/DDBJ databases">
        <title>Genomic Encyclopedia of Type Strains, Phase I: the one thousand microbial genomes (KMG-I) project.</title>
        <authorList>
            <person name="Kyrpides N."/>
        </authorList>
    </citation>
    <scope>NUCLEOTIDE SEQUENCE [LARGE SCALE GENOMIC DNA]</scope>
    <source>
        <strain evidence="4 6">DSM 17909</strain>
    </source>
</reference>
<sequence length="229" mass="26258">MSSRTDYQNTFITLFKRTARGHSRYQVFRDFCYCAMAAIHNKYCYSDELEQFYLKTIKKYDRNDVDRIVQLFSQMVLGLAQEPCDFLGRVFMLLELGDKHLQQFFIPWEVARMMAKMQFQDASVLLQEKPFVTLHEPACGSGCMTLAAAEELREQGHDPLCCLWVSVIDIDPLAAVMAYIQLSLTGIPAQVTIGDALDDNGQRRSRYTPAHYLGNWSQRLQSCQPQTAA</sequence>
<dbReference type="STRING" id="351671.XDD1_1130"/>
<reference evidence="3 5" key="1">
    <citation type="submission" date="2013-07" db="EMBL/GenBank/DDBJ databases">
        <authorList>
            <person name="Genoscope - CEA"/>
        </authorList>
    </citation>
    <scope>NUCLEOTIDE SEQUENCE [LARGE SCALE GENOMIC DNA]</scope>
    <source>
        <strain evidence="3">FRM16</strain>
        <strain evidence="5">FRM16 / DSM 17909</strain>
    </source>
</reference>
<feature type="domain" description="DNA methylase adenine-specific" evidence="2">
    <location>
        <begin position="101"/>
        <end position="202"/>
    </location>
</feature>
<evidence type="ECO:0000313" key="5">
    <source>
        <dbReference type="Proteomes" id="UP000032721"/>
    </source>
</evidence>
<dbReference type="EMBL" id="VNHN01000003">
    <property type="protein sequence ID" value="TYP16510.1"/>
    <property type="molecule type" value="Genomic_DNA"/>
</dbReference>
<dbReference type="KEGG" id="xdo:XDD1_1130"/>
<comment type="similarity">
    <text evidence="1">Belongs to the N(4)/N(6)-methyltransferase family.</text>
</comment>
<dbReference type="GO" id="GO:0032259">
    <property type="term" value="P:methylation"/>
    <property type="evidence" value="ECO:0007669"/>
    <property type="project" value="UniProtKB-KW"/>
</dbReference>
<dbReference type="InterPro" id="IPR029063">
    <property type="entry name" value="SAM-dependent_MTases_sf"/>
</dbReference>
<dbReference type="Gene3D" id="3.40.50.150">
    <property type="entry name" value="Vaccinia Virus protein VP39"/>
    <property type="match status" value="1"/>
</dbReference>
<keyword evidence="4" id="KW-0808">Transferase</keyword>
<evidence type="ECO:0000313" key="4">
    <source>
        <dbReference type="EMBL" id="TYP16510.1"/>
    </source>
</evidence>
<evidence type="ECO:0000259" key="2">
    <source>
        <dbReference type="Pfam" id="PF02384"/>
    </source>
</evidence>
<organism evidence="3 5">
    <name type="scientific">Xenorhabdus doucetiae</name>
    <dbReference type="NCBI Taxonomy" id="351671"/>
    <lineage>
        <taxon>Bacteria</taxon>
        <taxon>Pseudomonadati</taxon>
        <taxon>Pseudomonadota</taxon>
        <taxon>Gammaproteobacteria</taxon>
        <taxon>Enterobacterales</taxon>
        <taxon>Morganellaceae</taxon>
        <taxon>Xenorhabdus</taxon>
    </lineage>
</organism>
<evidence type="ECO:0000313" key="3">
    <source>
        <dbReference type="EMBL" id="CDG16833.1"/>
    </source>
</evidence>
<protein>
    <submittedName>
        <fullName evidence="4">N-6 DNA methylase</fullName>
    </submittedName>
</protein>
<dbReference type="RefSeq" id="WP_045969334.1">
    <property type="nucleotide sequence ID" value="NZ_CAWMED010000001.1"/>
</dbReference>
<dbReference type="SUPFAM" id="SSF53335">
    <property type="entry name" value="S-adenosyl-L-methionine-dependent methyltransferases"/>
    <property type="match status" value="1"/>
</dbReference>
<accession>A0A068QPE1</accession>
<dbReference type="EMBL" id="FO704550">
    <property type="protein sequence ID" value="CDG16833.1"/>
    <property type="molecule type" value="Genomic_DNA"/>
</dbReference>
<dbReference type="InterPro" id="IPR003356">
    <property type="entry name" value="DNA_methylase_A-5"/>
</dbReference>
<dbReference type="Pfam" id="PF02384">
    <property type="entry name" value="N6_Mtase"/>
    <property type="match status" value="1"/>
</dbReference>
<gene>
    <name evidence="4" type="ORF">LY16_00366</name>
    <name evidence="3" type="ORF">XDD1_1130</name>
</gene>
<keyword evidence="6" id="KW-1185">Reference proteome</keyword>
<dbReference type="OrthoDB" id="9784823at2"/>
<dbReference type="AlphaFoldDB" id="A0A068QPE1"/>
<keyword evidence="4" id="KW-0489">Methyltransferase</keyword>
<evidence type="ECO:0000313" key="6">
    <source>
        <dbReference type="Proteomes" id="UP000324170"/>
    </source>
</evidence>
<dbReference type="Proteomes" id="UP000324170">
    <property type="component" value="Unassembled WGS sequence"/>
</dbReference>
<dbReference type="Proteomes" id="UP000032721">
    <property type="component" value="Chromosome"/>
</dbReference>
<dbReference type="GO" id="GO:0003677">
    <property type="term" value="F:DNA binding"/>
    <property type="evidence" value="ECO:0007669"/>
    <property type="project" value="InterPro"/>
</dbReference>
<dbReference type="HOGENOM" id="CLU_072010_3_0_6"/>
<dbReference type="GO" id="GO:0008170">
    <property type="term" value="F:N-methyltransferase activity"/>
    <property type="evidence" value="ECO:0007669"/>
    <property type="project" value="InterPro"/>
</dbReference>